<dbReference type="PANTHER" id="PTHR48466">
    <property type="entry name" value="OS10G0509000 PROTEIN-RELATED"/>
    <property type="match status" value="1"/>
</dbReference>
<dbReference type="PANTHER" id="PTHR48466:SF2">
    <property type="entry name" value="OS10G0509000 PROTEIN"/>
    <property type="match status" value="1"/>
</dbReference>
<accession>A0A0A9GSY1</accession>
<evidence type="ECO:0000313" key="2">
    <source>
        <dbReference type="EMBL" id="JAE25661.1"/>
    </source>
</evidence>
<dbReference type="AlphaFoldDB" id="A0A0A9GSY1"/>
<dbReference type="GO" id="GO:0006298">
    <property type="term" value="P:mismatch repair"/>
    <property type="evidence" value="ECO:0007669"/>
    <property type="project" value="InterPro"/>
</dbReference>
<dbReference type="GO" id="GO:0005524">
    <property type="term" value="F:ATP binding"/>
    <property type="evidence" value="ECO:0007669"/>
    <property type="project" value="InterPro"/>
</dbReference>
<dbReference type="InterPro" id="IPR045076">
    <property type="entry name" value="MutS"/>
</dbReference>
<reference evidence="2" key="1">
    <citation type="submission" date="2014-09" db="EMBL/GenBank/DDBJ databases">
        <authorList>
            <person name="Magalhaes I.L.F."/>
            <person name="Oliveira U."/>
            <person name="Santos F.R."/>
            <person name="Vidigal T.H.D.A."/>
            <person name="Brescovit A.D."/>
            <person name="Santos A.J."/>
        </authorList>
    </citation>
    <scope>NUCLEOTIDE SEQUENCE</scope>
    <source>
        <tissue evidence="2">Shoot tissue taken approximately 20 cm above the soil surface</tissue>
    </source>
</reference>
<dbReference type="EMBL" id="GBRH01172235">
    <property type="protein sequence ID" value="JAE25661.1"/>
    <property type="molecule type" value="Transcribed_RNA"/>
</dbReference>
<dbReference type="GO" id="GO:0030983">
    <property type="term" value="F:mismatched DNA binding"/>
    <property type="evidence" value="ECO:0007669"/>
    <property type="project" value="InterPro"/>
</dbReference>
<dbReference type="GO" id="GO:0140664">
    <property type="term" value="F:ATP-dependent DNA damage sensor activity"/>
    <property type="evidence" value="ECO:0007669"/>
    <property type="project" value="InterPro"/>
</dbReference>
<sequence>MDMERFKQEYQKHLLEAQHLLMQSKELHNNLELAQKNIVDHTSAQRKRKARVVSEYAVMARSIIGKKFQQFQESAIAERVIEEKAAKNAKSERMKEPEPTSNPAIGKTQRTDTDLDAAANAEDGIPEVGDVGPVWLLTTVCHT</sequence>
<protein>
    <submittedName>
        <fullName evidence="2">Uncharacterized protein</fullName>
    </submittedName>
</protein>
<proteinExistence type="predicted"/>
<evidence type="ECO:0000256" key="1">
    <source>
        <dbReference type="SAM" id="MobiDB-lite"/>
    </source>
</evidence>
<feature type="region of interest" description="Disordered" evidence="1">
    <location>
        <begin position="86"/>
        <end position="127"/>
    </location>
</feature>
<name>A0A0A9GSY1_ARUDO</name>
<feature type="compositionally biased region" description="Basic and acidic residues" evidence="1">
    <location>
        <begin position="86"/>
        <end position="98"/>
    </location>
</feature>
<organism evidence="2">
    <name type="scientific">Arundo donax</name>
    <name type="common">Giant reed</name>
    <name type="synonym">Donax arundinaceus</name>
    <dbReference type="NCBI Taxonomy" id="35708"/>
    <lineage>
        <taxon>Eukaryota</taxon>
        <taxon>Viridiplantae</taxon>
        <taxon>Streptophyta</taxon>
        <taxon>Embryophyta</taxon>
        <taxon>Tracheophyta</taxon>
        <taxon>Spermatophyta</taxon>
        <taxon>Magnoliopsida</taxon>
        <taxon>Liliopsida</taxon>
        <taxon>Poales</taxon>
        <taxon>Poaceae</taxon>
        <taxon>PACMAD clade</taxon>
        <taxon>Arundinoideae</taxon>
        <taxon>Arundineae</taxon>
        <taxon>Arundo</taxon>
    </lineage>
</organism>
<reference evidence="2" key="2">
    <citation type="journal article" date="2015" name="Data Brief">
        <title>Shoot transcriptome of the giant reed, Arundo donax.</title>
        <authorList>
            <person name="Barrero R.A."/>
            <person name="Guerrero F.D."/>
            <person name="Moolhuijzen P."/>
            <person name="Goolsby J.A."/>
            <person name="Tidwell J."/>
            <person name="Bellgard S.E."/>
            <person name="Bellgard M.I."/>
        </authorList>
    </citation>
    <scope>NUCLEOTIDE SEQUENCE</scope>
    <source>
        <tissue evidence="2">Shoot tissue taken approximately 20 cm above the soil surface</tissue>
    </source>
</reference>